<sequence>MYMKILYGTEIKNIDVTTICYDKLLTDNIIRIPSSERERAELFTDPVYGELKQIYIVNSDVGQLTKHDHTKVVYIDTINNQLYEDGDVPEHIQYVYGDIDTKLEIIHKNIQLKYGSMKDEFPEQKMAVRFLTGNERVMELGSNVGRNSMIIAHILKQKNNNRFVTVESDPEAAGMLKANMEANGFNFHIINAALSKRRLIQKGWDTFESDVDVDGYQRVKTITLKDINTQYRIKFDTLVIDCEGAFYYILKDMPEILNNVKLIMMENDYRDPEHKKYVDQILTEHKFKVEYSEPLTSHEGLFPHCREQFYQVWKRPKPRVEFV</sequence>
<dbReference type="InterPro" id="IPR006342">
    <property type="entry name" value="FkbM_mtfrase"/>
</dbReference>
<dbReference type="InterPro" id="IPR029063">
    <property type="entry name" value="SAM-dependent_MTases_sf"/>
</dbReference>
<dbReference type="NCBIfam" id="TIGR01444">
    <property type="entry name" value="fkbM_fam"/>
    <property type="match status" value="1"/>
</dbReference>
<name>A0A6C0IQ60_9ZZZZ</name>
<dbReference type="SUPFAM" id="SSF53335">
    <property type="entry name" value="S-adenosyl-L-methionine-dependent methyltransferases"/>
    <property type="match status" value="1"/>
</dbReference>
<evidence type="ECO:0000313" key="1">
    <source>
        <dbReference type="EMBL" id="QHT95364.1"/>
    </source>
</evidence>
<accession>A0A6C0IQ60</accession>
<organism evidence="1">
    <name type="scientific">viral metagenome</name>
    <dbReference type="NCBI Taxonomy" id="1070528"/>
    <lineage>
        <taxon>unclassified sequences</taxon>
        <taxon>metagenomes</taxon>
        <taxon>organismal metagenomes</taxon>
    </lineage>
</organism>
<protein>
    <recommendedName>
        <fullName evidence="2">Methyltransferase FkbM domain-containing protein</fullName>
    </recommendedName>
</protein>
<evidence type="ECO:0008006" key="2">
    <source>
        <dbReference type="Google" id="ProtNLM"/>
    </source>
</evidence>
<dbReference type="Gene3D" id="3.40.50.150">
    <property type="entry name" value="Vaccinia Virus protein VP39"/>
    <property type="match status" value="1"/>
</dbReference>
<dbReference type="AlphaFoldDB" id="A0A6C0IQ60"/>
<reference evidence="1" key="1">
    <citation type="journal article" date="2020" name="Nature">
        <title>Giant virus diversity and host interactions through global metagenomics.</title>
        <authorList>
            <person name="Schulz F."/>
            <person name="Roux S."/>
            <person name="Paez-Espino D."/>
            <person name="Jungbluth S."/>
            <person name="Walsh D.A."/>
            <person name="Denef V.J."/>
            <person name="McMahon K.D."/>
            <person name="Konstantinidis K.T."/>
            <person name="Eloe-Fadrosh E.A."/>
            <person name="Kyrpides N.C."/>
            <person name="Woyke T."/>
        </authorList>
    </citation>
    <scope>NUCLEOTIDE SEQUENCE</scope>
    <source>
        <strain evidence="1">GVMAG-M-3300024261-8</strain>
    </source>
</reference>
<dbReference type="EMBL" id="MN740240">
    <property type="protein sequence ID" value="QHT95364.1"/>
    <property type="molecule type" value="Genomic_DNA"/>
</dbReference>
<proteinExistence type="predicted"/>